<evidence type="ECO:0000313" key="3">
    <source>
        <dbReference type="Proteomes" id="UP000187609"/>
    </source>
</evidence>
<dbReference type="PANTHER" id="PTHR46148:SF54">
    <property type="entry name" value="RETROTRANSPOSON-LIKE PROTEIN"/>
    <property type="match status" value="1"/>
</dbReference>
<organism evidence="2 3">
    <name type="scientific">Nicotiana attenuata</name>
    <name type="common">Coyote tobacco</name>
    <dbReference type="NCBI Taxonomy" id="49451"/>
    <lineage>
        <taxon>Eukaryota</taxon>
        <taxon>Viridiplantae</taxon>
        <taxon>Streptophyta</taxon>
        <taxon>Embryophyta</taxon>
        <taxon>Tracheophyta</taxon>
        <taxon>Spermatophyta</taxon>
        <taxon>Magnoliopsida</taxon>
        <taxon>eudicotyledons</taxon>
        <taxon>Gunneridae</taxon>
        <taxon>Pentapetalae</taxon>
        <taxon>asterids</taxon>
        <taxon>lamiids</taxon>
        <taxon>Solanales</taxon>
        <taxon>Solanaceae</taxon>
        <taxon>Nicotianoideae</taxon>
        <taxon>Nicotianeae</taxon>
        <taxon>Nicotiana</taxon>
    </lineage>
</organism>
<dbReference type="EMBL" id="MJEQ01000003">
    <property type="protein sequence ID" value="OIT40760.1"/>
    <property type="molecule type" value="Genomic_DNA"/>
</dbReference>
<protein>
    <recommendedName>
        <fullName evidence="1">Tf2-1-like SH3-like domain-containing protein</fullName>
    </recommendedName>
</protein>
<sequence>MTPFKALYGRDPPTVARYIMGSSPSDLVEAYLVDRDEILALLKSNLARAQNRMKALADQHRLEMTYQVGDWVYVKLKPYRQNTVRLQQHPKLGRRYFGPFKILKRIGEVSYKLDLPDAARIHPVFHISMLKHCVGEPDQQVTPLQLTDIADFGSEPPLNLEDK</sequence>
<name>A0A314LG97_NICAT</name>
<reference evidence="2" key="1">
    <citation type="submission" date="2016-11" db="EMBL/GenBank/DDBJ databases">
        <title>The genome of Nicotiana attenuata.</title>
        <authorList>
            <person name="Xu S."/>
            <person name="Brockmoeller T."/>
            <person name="Gaquerel E."/>
            <person name="Navarro A."/>
            <person name="Kuhl H."/>
            <person name="Gase K."/>
            <person name="Ling Z."/>
            <person name="Zhou W."/>
            <person name="Kreitzer C."/>
            <person name="Stanke M."/>
            <person name="Tang H."/>
            <person name="Lyons E."/>
            <person name="Pandey P."/>
            <person name="Pandey S.P."/>
            <person name="Timmermann B."/>
            <person name="Baldwin I.T."/>
        </authorList>
    </citation>
    <scope>NUCLEOTIDE SEQUENCE [LARGE SCALE GENOMIC DNA]</scope>
    <source>
        <strain evidence="2">UT</strain>
    </source>
</reference>
<dbReference type="Proteomes" id="UP000187609">
    <property type="component" value="Unassembled WGS sequence"/>
</dbReference>
<dbReference type="Pfam" id="PF24626">
    <property type="entry name" value="SH3_Tf2-1"/>
    <property type="match status" value="1"/>
</dbReference>
<dbReference type="InterPro" id="IPR056924">
    <property type="entry name" value="SH3_Tf2-1"/>
</dbReference>
<comment type="caution">
    <text evidence="2">The sequence shown here is derived from an EMBL/GenBank/DDBJ whole genome shotgun (WGS) entry which is preliminary data.</text>
</comment>
<feature type="domain" description="Tf2-1-like SH3-like" evidence="1">
    <location>
        <begin position="69"/>
        <end position="134"/>
    </location>
</feature>
<keyword evidence="3" id="KW-1185">Reference proteome</keyword>
<accession>A0A314LG97</accession>
<evidence type="ECO:0000313" key="2">
    <source>
        <dbReference type="EMBL" id="OIT40760.1"/>
    </source>
</evidence>
<dbReference type="AlphaFoldDB" id="A0A314LG97"/>
<gene>
    <name evidence="2" type="ORF">A4A49_57224</name>
</gene>
<dbReference type="PANTHER" id="PTHR46148">
    <property type="entry name" value="CHROMO DOMAIN-CONTAINING PROTEIN"/>
    <property type="match status" value="1"/>
</dbReference>
<proteinExistence type="predicted"/>
<dbReference type="Gramene" id="OIT40760">
    <property type="protein sequence ID" value="OIT40760"/>
    <property type="gene ID" value="A4A49_57224"/>
</dbReference>
<feature type="non-terminal residue" evidence="2">
    <location>
        <position position="163"/>
    </location>
</feature>
<evidence type="ECO:0000259" key="1">
    <source>
        <dbReference type="Pfam" id="PF24626"/>
    </source>
</evidence>